<feature type="chain" id="PRO_5045250167" description="Glycoside hydrolase family 19 catalytic domain-containing protein" evidence="1">
    <location>
        <begin position="20"/>
        <end position="265"/>
    </location>
</feature>
<dbReference type="Pfam" id="PF00182">
    <property type="entry name" value="Glyco_hydro_19"/>
    <property type="match status" value="1"/>
</dbReference>
<accession>A0ABT5J2R3</accession>
<evidence type="ECO:0000313" key="4">
    <source>
        <dbReference type="Proteomes" id="UP001219956"/>
    </source>
</evidence>
<proteinExistence type="predicted"/>
<dbReference type="RefSeq" id="WP_272753250.1">
    <property type="nucleotide sequence ID" value="NZ_JAQQLF010000031.1"/>
</dbReference>
<dbReference type="EMBL" id="JAQQLF010000031">
    <property type="protein sequence ID" value="MDC7719062.1"/>
    <property type="molecule type" value="Genomic_DNA"/>
</dbReference>
<comment type="caution">
    <text evidence="3">The sequence shown here is derived from an EMBL/GenBank/DDBJ whole genome shotgun (WGS) entry which is preliminary data.</text>
</comment>
<reference evidence="3 4" key="1">
    <citation type="submission" date="2023-01" db="EMBL/GenBank/DDBJ databases">
        <title>Novel species of the genus Vogesella isolated from rivers.</title>
        <authorList>
            <person name="Lu H."/>
        </authorList>
    </citation>
    <scope>NUCLEOTIDE SEQUENCE [LARGE SCALE GENOMIC DNA]</scope>
    <source>
        <strain evidence="3 4">DC21W</strain>
    </source>
</reference>
<organism evidence="3 4">
    <name type="scientific">Vogesella aquatica</name>
    <dbReference type="NCBI Taxonomy" id="2984206"/>
    <lineage>
        <taxon>Bacteria</taxon>
        <taxon>Pseudomonadati</taxon>
        <taxon>Pseudomonadota</taxon>
        <taxon>Betaproteobacteria</taxon>
        <taxon>Neisseriales</taxon>
        <taxon>Chromobacteriaceae</taxon>
        <taxon>Vogesella</taxon>
    </lineage>
</organism>
<dbReference type="SUPFAM" id="SSF53955">
    <property type="entry name" value="Lysozyme-like"/>
    <property type="match status" value="1"/>
</dbReference>
<feature type="signal peptide" evidence="1">
    <location>
        <begin position="1"/>
        <end position="19"/>
    </location>
</feature>
<protein>
    <recommendedName>
        <fullName evidence="2">Glycoside hydrolase family 19 catalytic domain-containing protein</fullName>
    </recommendedName>
</protein>
<evidence type="ECO:0000259" key="2">
    <source>
        <dbReference type="Pfam" id="PF00182"/>
    </source>
</evidence>
<dbReference type="Proteomes" id="UP001219956">
    <property type="component" value="Unassembled WGS sequence"/>
</dbReference>
<dbReference type="InterPro" id="IPR023346">
    <property type="entry name" value="Lysozyme-like_dom_sf"/>
</dbReference>
<dbReference type="Gene3D" id="1.10.530.10">
    <property type="match status" value="1"/>
</dbReference>
<dbReference type="InterPro" id="IPR000726">
    <property type="entry name" value="Glyco_hydro_19_cat"/>
</dbReference>
<keyword evidence="4" id="KW-1185">Reference proteome</keyword>
<gene>
    <name evidence="3" type="ORF">PQU95_17815</name>
</gene>
<feature type="domain" description="Glycoside hydrolase family 19 catalytic" evidence="2">
    <location>
        <begin position="119"/>
        <end position="156"/>
    </location>
</feature>
<evidence type="ECO:0000256" key="1">
    <source>
        <dbReference type="SAM" id="SignalP"/>
    </source>
</evidence>
<evidence type="ECO:0000313" key="3">
    <source>
        <dbReference type="EMBL" id="MDC7719062.1"/>
    </source>
</evidence>
<keyword evidence="1" id="KW-0732">Signal</keyword>
<name>A0ABT5J2R3_9NEIS</name>
<sequence length="265" mass="28076">MKHCSYLAVLGLVSAMAQAAQHTPVCQLASQQAVSWDALQPALQARHCYPGKVEACQARMANLKQLQGYMAADAKVDSVALAAFMFATVVVETGIRQFSPAAVERGEGAGKAYGRPDPRTGQRYYGRGWVQLTHAHQYRKAGELLGLPLLEQPDLALAPDNSYRILLAALTEGIPEVYRQNANGASNGQGPRVKAGDFISATQADYAQARAVINANCVGKCSASSRKAFPGKGYLPTQAFIDVAGKTEAEALFFEAALCKAAGAG</sequence>